<evidence type="ECO:0000313" key="3">
    <source>
        <dbReference type="Proteomes" id="UP001642360"/>
    </source>
</evidence>
<reference evidence="2 3" key="1">
    <citation type="submission" date="2024-02" db="EMBL/GenBank/DDBJ databases">
        <authorList>
            <person name="Vignale AGUSTIN F."/>
            <person name="Sosa J E."/>
            <person name="Modenutti C."/>
        </authorList>
    </citation>
    <scope>NUCLEOTIDE SEQUENCE [LARGE SCALE GENOMIC DNA]</scope>
</reference>
<sequence length="141" mass="14393">MALEKPSQAISGEVTSSAFSMLMAMPLEHWVAPAYGDVLGYGYWVTGESKEGDNIGLANDNTCTGIEGGPGRSEGTKEVMGDGASCAVGNAHEGSHGVDDARNGRHGVGDDLRRLGSMRLGLGSTTSTLGCKGNASNDLCG</sequence>
<evidence type="ECO:0000256" key="1">
    <source>
        <dbReference type="SAM" id="MobiDB-lite"/>
    </source>
</evidence>
<name>A0ABC8UPI0_9AQUA</name>
<proteinExistence type="predicted"/>
<dbReference type="EMBL" id="CAUOFW020008469">
    <property type="protein sequence ID" value="CAK9182879.1"/>
    <property type="molecule type" value="Genomic_DNA"/>
</dbReference>
<accession>A0ABC8UPI0</accession>
<dbReference type="AlphaFoldDB" id="A0ABC8UPI0"/>
<feature type="compositionally biased region" description="Basic and acidic residues" evidence="1">
    <location>
        <begin position="93"/>
        <end position="110"/>
    </location>
</feature>
<dbReference type="Proteomes" id="UP001642360">
    <property type="component" value="Unassembled WGS sequence"/>
</dbReference>
<organism evidence="2 3">
    <name type="scientific">Ilex paraguariensis</name>
    <name type="common">yerba mate</name>
    <dbReference type="NCBI Taxonomy" id="185542"/>
    <lineage>
        <taxon>Eukaryota</taxon>
        <taxon>Viridiplantae</taxon>
        <taxon>Streptophyta</taxon>
        <taxon>Embryophyta</taxon>
        <taxon>Tracheophyta</taxon>
        <taxon>Spermatophyta</taxon>
        <taxon>Magnoliopsida</taxon>
        <taxon>eudicotyledons</taxon>
        <taxon>Gunneridae</taxon>
        <taxon>Pentapetalae</taxon>
        <taxon>asterids</taxon>
        <taxon>campanulids</taxon>
        <taxon>Aquifoliales</taxon>
        <taxon>Aquifoliaceae</taxon>
        <taxon>Ilex</taxon>
    </lineage>
</organism>
<protein>
    <submittedName>
        <fullName evidence="2">Uncharacterized protein</fullName>
    </submittedName>
</protein>
<feature type="region of interest" description="Disordered" evidence="1">
    <location>
        <begin position="90"/>
        <end position="110"/>
    </location>
</feature>
<keyword evidence="3" id="KW-1185">Reference proteome</keyword>
<evidence type="ECO:0000313" key="2">
    <source>
        <dbReference type="EMBL" id="CAK9182879.1"/>
    </source>
</evidence>
<comment type="caution">
    <text evidence="2">The sequence shown here is derived from an EMBL/GenBank/DDBJ whole genome shotgun (WGS) entry which is preliminary data.</text>
</comment>
<feature type="non-terminal residue" evidence="2">
    <location>
        <position position="141"/>
    </location>
</feature>
<gene>
    <name evidence="2" type="ORF">ILEXP_LOCUS53104</name>
</gene>